<evidence type="ECO:0000256" key="1">
    <source>
        <dbReference type="ARBA" id="ARBA00022448"/>
    </source>
</evidence>
<dbReference type="InterPro" id="IPR002843">
    <property type="entry name" value="ATPase_V0-cplx_csu/dsu"/>
</dbReference>
<dbReference type="AlphaFoldDB" id="A0A9D2BPH1"/>
<accession>A0A9D2BPH1</accession>
<sequence length="343" mass="40307">MALSSNALCAKAKAMYGNRLKEESYSELCRKQTLGDMVTYLKTQTNYSDALKNINVRNVHRHQLEAALNEEYFSRCTRLMKYAPRKNLDFYRQEIIAIEIGLIVDKVISIKEKDTASFSLEIPDYLASKLSFNVYGLVNVDSYKGLITYLKNTRYYRILANFDFRDPIDINGLERKLKSLYYHVYVELINKYFSGSERKDLLDLIFVTIELANITKIYRYKKYFNESNEVIKNSLFLEFSRIPIRMYDKLIEAADADELMKLLANSRFKVYLGNHDYPYIEYYVEEVKYNVAKRNMRFSSSGPLVYLTYSILQRIEIDNLKHIIEGIRYGRDASSIEDTLIYA</sequence>
<dbReference type="InterPro" id="IPR050873">
    <property type="entry name" value="V-ATPase_V0D/AC39_subunit"/>
</dbReference>
<comment type="caution">
    <text evidence="3">The sequence shown here is derived from an EMBL/GenBank/DDBJ whole genome shotgun (WGS) entry which is preliminary data.</text>
</comment>
<keyword evidence="1" id="KW-0813">Transport</keyword>
<reference evidence="3" key="1">
    <citation type="journal article" date="2021" name="PeerJ">
        <title>Extensive microbial diversity within the chicken gut microbiome revealed by metagenomics and culture.</title>
        <authorList>
            <person name="Gilroy R."/>
            <person name="Ravi A."/>
            <person name="Getino M."/>
            <person name="Pursley I."/>
            <person name="Horton D.L."/>
            <person name="Alikhan N.F."/>
            <person name="Baker D."/>
            <person name="Gharbi K."/>
            <person name="Hall N."/>
            <person name="Watson M."/>
            <person name="Adriaenssens E.M."/>
            <person name="Foster-Nyarko E."/>
            <person name="Jarju S."/>
            <person name="Secka A."/>
            <person name="Antonio M."/>
            <person name="Oren A."/>
            <person name="Chaudhuri R.R."/>
            <person name="La Ragione R."/>
            <person name="Hildebrand F."/>
            <person name="Pallen M.J."/>
        </authorList>
    </citation>
    <scope>NUCLEOTIDE SEQUENCE</scope>
    <source>
        <strain evidence="3">ChiGjej1B1-14440</strain>
    </source>
</reference>
<evidence type="ECO:0000313" key="4">
    <source>
        <dbReference type="Proteomes" id="UP000886724"/>
    </source>
</evidence>
<keyword evidence="2" id="KW-0406">Ion transport</keyword>
<dbReference type="PANTHER" id="PTHR38682">
    <property type="entry name" value="V-TYPE ATP SYNTHASE SUBUNIT C"/>
    <property type="match status" value="1"/>
</dbReference>
<protein>
    <submittedName>
        <fullName evidence="3">V-type ATPase subunit</fullName>
    </submittedName>
</protein>
<dbReference type="Gene3D" id="1.10.132.50">
    <property type="entry name" value="ATP synthase (C/AC39) subunit, domain 3"/>
    <property type="match status" value="3"/>
</dbReference>
<dbReference type="GO" id="GO:0046961">
    <property type="term" value="F:proton-transporting ATPase activity, rotational mechanism"/>
    <property type="evidence" value="ECO:0007669"/>
    <property type="project" value="InterPro"/>
</dbReference>
<dbReference type="EMBL" id="DXET01000287">
    <property type="protein sequence ID" value="HIX82784.1"/>
    <property type="molecule type" value="Genomic_DNA"/>
</dbReference>
<dbReference type="SUPFAM" id="SSF103486">
    <property type="entry name" value="V-type ATP synthase subunit C"/>
    <property type="match status" value="1"/>
</dbReference>
<name>A0A9D2BPH1_9FIRM</name>
<organism evidence="3 4">
    <name type="scientific">Candidatus Erysipelatoclostridium merdavium</name>
    <dbReference type="NCBI Taxonomy" id="2838566"/>
    <lineage>
        <taxon>Bacteria</taxon>
        <taxon>Bacillati</taxon>
        <taxon>Bacillota</taxon>
        <taxon>Erysipelotrichia</taxon>
        <taxon>Erysipelotrichales</taxon>
        <taxon>Erysipelotrichales incertae sedis</taxon>
    </lineage>
</organism>
<dbReference type="PANTHER" id="PTHR38682:SF1">
    <property type="entry name" value="V-TYPE ATP SYNTHASE SUBUNIT C"/>
    <property type="match status" value="1"/>
</dbReference>
<dbReference type="Proteomes" id="UP000886724">
    <property type="component" value="Unassembled WGS sequence"/>
</dbReference>
<reference evidence="3" key="2">
    <citation type="submission" date="2021-04" db="EMBL/GenBank/DDBJ databases">
        <authorList>
            <person name="Gilroy R."/>
        </authorList>
    </citation>
    <scope>NUCLEOTIDE SEQUENCE</scope>
    <source>
        <strain evidence="3">ChiGjej1B1-14440</strain>
    </source>
</reference>
<dbReference type="InterPro" id="IPR036079">
    <property type="entry name" value="ATPase_csu/dsu_sf"/>
</dbReference>
<dbReference type="InterPro" id="IPR044911">
    <property type="entry name" value="V-type_ATPase_csu/dsu_dom_3"/>
</dbReference>
<gene>
    <name evidence="3" type="ORF">H9980_12575</name>
</gene>
<dbReference type="Pfam" id="PF01992">
    <property type="entry name" value="vATP-synt_AC39"/>
    <property type="match status" value="1"/>
</dbReference>
<proteinExistence type="predicted"/>
<evidence type="ECO:0000313" key="3">
    <source>
        <dbReference type="EMBL" id="HIX82784.1"/>
    </source>
</evidence>
<evidence type="ECO:0000256" key="2">
    <source>
        <dbReference type="ARBA" id="ARBA00023065"/>
    </source>
</evidence>